<dbReference type="InterPro" id="IPR001110">
    <property type="entry name" value="UPF0012_CS"/>
</dbReference>
<evidence type="ECO:0000256" key="1">
    <source>
        <dbReference type="ARBA" id="ARBA00010613"/>
    </source>
</evidence>
<dbReference type="GO" id="GO:0016787">
    <property type="term" value="F:hydrolase activity"/>
    <property type="evidence" value="ECO:0007669"/>
    <property type="project" value="UniProtKB-KW"/>
</dbReference>
<sequence length="283" mass="31356">MTILKVGALQLALNKSNNLDYVINSIEKFCAENEALELVVLSELAIGGSGAKNTEYTLDKYINTFASLAKQLNIWLIPGTFYEHQGDSIFNTAPVFNSKGDLVTKARKLYPWLPYELNVDSGNNICVFDMPGKGTIGLHICYDLWFPETSRALALAGAELIINPTLTPTKDREIETLMVRTTAAQQQAYYIDVNSCGDQGCGLSIAADPDGNVLHKSSDQEDLFTIDVDFDVSHNSRIKGFMGLGQNLKSYRDSSFNELVITSKNQDYLDNLGDLKDFNKENQ</sequence>
<dbReference type="PROSITE" id="PS01227">
    <property type="entry name" value="UPF0012"/>
    <property type="match status" value="1"/>
</dbReference>
<comment type="similarity">
    <text evidence="1">Belongs to the carbon-nitrogen hydrolase superfamily. NIT1/NIT2 family.</text>
</comment>
<evidence type="ECO:0000313" key="4">
    <source>
        <dbReference type="Proteomes" id="UP000705230"/>
    </source>
</evidence>
<dbReference type="PANTHER" id="PTHR23088">
    <property type="entry name" value="NITRILASE-RELATED"/>
    <property type="match status" value="1"/>
</dbReference>
<organism evidence="3 4">
    <name type="scientific">SAR86 cluster bacterium</name>
    <dbReference type="NCBI Taxonomy" id="2030880"/>
    <lineage>
        <taxon>Bacteria</taxon>
        <taxon>Pseudomonadati</taxon>
        <taxon>Pseudomonadota</taxon>
        <taxon>Gammaproteobacteria</taxon>
        <taxon>SAR86 cluster</taxon>
    </lineage>
</organism>
<dbReference type="InterPro" id="IPR036526">
    <property type="entry name" value="C-N_Hydrolase_sf"/>
</dbReference>
<comment type="caution">
    <text evidence="3">The sequence shown here is derived from an EMBL/GenBank/DDBJ whole genome shotgun (WGS) entry which is preliminary data.</text>
</comment>
<dbReference type="Gene3D" id="3.60.110.10">
    <property type="entry name" value="Carbon-nitrogen hydrolase"/>
    <property type="match status" value="1"/>
</dbReference>
<keyword evidence="3" id="KW-0378">Hydrolase</keyword>
<protein>
    <submittedName>
        <fullName evidence="3">Carbon-nitrogen hydrolase family protein</fullName>
    </submittedName>
</protein>
<dbReference type="PROSITE" id="PS50263">
    <property type="entry name" value="CN_HYDROLASE"/>
    <property type="match status" value="1"/>
</dbReference>
<dbReference type="Pfam" id="PF00795">
    <property type="entry name" value="CN_hydrolase"/>
    <property type="match status" value="1"/>
</dbReference>
<reference evidence="3" key="1">
    <citation type="submission" date="2020-10" db="EMBL/GenBank/DDBJ databases">
        <title>Microbiome of the Black Sea water column analyzed by genome centric metagenomics.</title>
        <authorList>
            <person name="Cabello-Yeves P.J."/>
            <person name="Callieri C."/>
            <person name="Picazo A."/>
            <person name="Mehrshad M."/>
            <person name="Haro-Moreno J.M."/>
            <person name="Roda-Garcia J."/>
            <person name="Dzembekova N."/>
            <person name="Slabakova V."/>
            <person name="Slabakova N."/>
            <person name="Moncheva S."/>
            <person name="Rodriguez-Valera F."/>
        </authorList>
    </citation>
    <scope>NUCLEOTIDE SEQUENCE</scope>
    <source>
        <strain evidence="3">BS30m-G43</strain>
    </source>
</reference>
<accession>A0A937M113</accession>
<dbReference type="AlphaFoldDB" id="A0A937M113"/>
<evidence type="ECO:0000313" key="3">
    <source>
        <dbReference type="EMBL" id="MBL6902654.1"/>
    </source>
</evidence>
<proteinExistence type="inferred from homology"/>
<dbReference type="EMBL" id="JADHSG010000001">
    <property type="protein sequence ID" value="MBL6902654.1"/>
    <property type="molecule type" value="Genomic_DNA"/>
</dbReference>
<evidence type="ECO:0000259" key="2">
    <source>
        <dbReference type="PROSITE" id="PS50263"/>
    </source>
</evidence>
<dbReference type="Proteomes" id="UP000705230">
    <property type="component" value="Unassembled WGS sequence"/>
</dbReference>
<name>A0A937M113_9GAMM</name>
<gene>
    <name evidence="3" type="ORF">ISR29_00435</name>
</gene>
<feature type="domain" description="CN hydrolase" evidence="2">
    <location>
        <begin position="4"/>
        <end position="230"/>
    </location>
</feature>
<dbReference type="SUPFAM" id="SSF56317">
    <property type="entry name" value="Carbon-nitrogen hydrolase"/>
    <property type="match status" value="1"/>
</dbReference>
<dbReference type="PANTHER" id="PTHR23088:SF27">
    <property type="entry name" value="DEAMINATED GLUTATHIONE AMIDASE"/>
    <property type="match status" value="1"/>
</dbReference>
<dbReference type="CDD" id="cd07197">
    <property type="entry name" value="nitrilase"/>
    <property type="match status" value="1"/>
</dbReference>
<dbReference type="InterPro" id="IPR003010">
    <property type="entry name" value="C-N_Hydrolase"/>
</dbReference>